<sequence length="255" mass="28595">GRASVGNTTEATRFVDKTIWYLTNQHSQPADVLLVGEYLGFGGDSEYAANTLEELIDGCSTHGYTTVGIPSDMYDIDELFDRDWPGNDWPQSELVTRINDGLHFLNHLGHGSPDYAMKLYNSHVLSLLTNDDLCLVYSQTCLAGHFDDTDCWAEHMNIKTDNGAFAVIMNARYGYGAYNTTDGPSQRFNREFWDAVFNQAEAKAELGRANQDSKEDNLYRINEDCMRWITYGLNLFGDPTVALREVTGLSVTPET</sequence>
<protein>
    <recommendedName>
        <fullName evidence="1">Gingipain domain-containing protein</fullName>
    </recommendedName>
</protein>
<reference evidence="2" key="1">
    <citation type="journal article" date="2014" name="Front. Microbiol.">
        <title>High frequency of phylogenetically diverse reductive dehalogenase-homologous genes in deep subseafloor sedimentary metagenomes.</title>
        <authorList>
            <person name="Kawai M."/>
            <person name="Futagami T."/>
            <person name="Toyoda A."/>
            <person name="Takaki Y."/>
            <person name="Nishi S."/>
            <person name="Hori S."/>
            <person name="Arai W."/>
            <person name="Tsubouchi T."/>
            <person name="Morono Y."/>
            <person name="Uchiyama I."/>
            <person name="Ito T."/>
            <person name="Fujiyama A."/>
            <person name="Inagaki F."/>
            <person name="Takami H."/>
        </authorList>
    </citation>
    <scope>NUCLEOTIDE SEQUENCE</scope>
    <source>
        <strain evidence="2">Expedition CK06-06</strain>
    </source>
</reference>
<dbReference type="InterPro" id="IPR001769">
    <property type="entry name" value="Gingipain"/>
</dbReference>
<dbReference type="EMBL" id="BARS01039002">
    <property type="protein sequence ID" value="GAG14819.1"/>
    <property type="molecule type" value="Genomic_DNA"/>
</dbReference>
<dbReference type="Pfam" id="PF01364">
    <property type="entry name" value="Peptidase_C25"/>
    <property type="match status" value="1"/>
</dbReference>
<feature type="domain" description="Gingipain" evidence="1">
    <location>
        <begin position="1"/>
        <end position="242"/>
    </location>
</feature>
<dbReference type="Gene3D" id="3.40.50.1460">
    <property type="match status" value="1"/>
</dbReference>
<feature type="non-terminal residue" evidence="2">
    <location>
        <position position="1"/>
    </location>
</feature>
<evidence type="ECO:0000313" key="2">
    <source>
        <dbReference type="EMBL" id="GAG14819.1"/>
    </source>
</evidence>
<gene>
    <name evidence="2" type="ORF">S01H1_59618</name>
</gene>
<dbReference type="AlphaFoldDB" id="X0V9I7"/>
<evidence type="ECO:0000259" key="1">
    <source>
        <dbReference type="Pfam" id="PF01364"/>
    </source>
</evidence>
<comment type="caution">
    <text evidence="2">The sequence shown here is derived from an EMBL/GenBank/DDBJ whole genome shotgun (WGS) entry which is preliminary data.</text>
</comment>
<organism evidence="2">
    <name type="scientific">marine sediment metagenome</name>
    <dbReference type="NCBI Taxonomy" id="412755"/>
    <lineage>
        <taxon>unclassified sequences</taxon>
        <taxon>metagenomes</taxon>
        <taxon>ecological metagenomes</taxon>
    </lineage>
</organism>
<dbReference type="GO" id="GO:0006508">
    <property type="term" value="P:proteolysis"/>
    <property type="evidence" value="ECO:0007669"/>
    <property type="project" value="InterPro"/>
</dbReference>
<proteinExistence type="predicted"/>
<dbReference type="InterPro" id="IPR029030">
    <property type="entry name" value="Caspase-like_dom_sf"/>
</dbReference>
<dbReference type="GO" id="GO:0008234">
    <property type="term" value="F:cysteine-type peptidase activity"/>
    <property type="evidence" value="ECO:0007669"/>
    <property type="project" value="InterPro"/>
</dbReference>
<dbReference type="SUPFAM" id="SSF52129">
    <property type="entry name" value="Caspase-like"/>
    <property type="match status" value="1"/>
</dbReference>
<feature type="non-terminal residue" evidence="2">
    <location>
        <position position="255"/>
    </location>
</feature>
<accession>X0V9I7</accession>
<name>X0V9I7_9ZZZZ</name>